<evidence type="ECO:0000256" key="1">
    <source>
        <dbReference type="SAM" id="MobiDB-lite"/>
    </source>
</evidence>
<accession>W9SDH1</accession>
<keyword evidence="3" id="KW-1185">Reference proteome</keyword>
<feature type="compositionally biased region" description="Basic and acidic residues" evidence="1">
    <location>
        <begin position="61"/>
        <end position="80"/>
    </location>
</feature>
<dbReference type="EMBL" id="KE345322">
    <property type="protein sequence ID" value="EXC01176.1"/>
    <property type="molecule type" value="Genomic_DNA"/>
</dbReference>
<reference evidence="3" key="1">
    <citation type="submission" date="2013-01" db="EMBL/GenBank/DDBJ databases">
        <title>Draft Genome Sequence of a Mulberry Tree, Morus notabilis C.K. Schneid.</title>
        <authorList>
            <person name="He N."/>
            <person name="Zhao S."/>
        </authorList>
    </citation>
    <scope>NUCLEOTIDE SEQUENCE</scope>
</reference>
<sequence>MSVVRPDLHSGYGEAQTRTVMQWRIAQEAPRSNSETTSEPGAENRPPAAASFSATLSPDSEASRERDREVRETEREREATDLESGDA</sequence>
<feature type="compositionally biased region" description="Polar residues" evidence="1">
    <location>
        <begin position="30"/>
        <end position="39"/>
    </location>
</feature>
<feature type="region of interest" description="Disordered" evidence="1">
    <location>
        <begin position="26"/>
        <end position="87"/>
    </location>
</feature>
<protein>
    <submittedName>
        <fullName evidence="2">Uncharacterized protein</fullName>
    </submittedName>
</protein>
<proteinExistence type="predicted"/>
<dbReference type="Proteomes" id="UP000030645">
    <property type="component" value="Unassembled WGS sequence"/>
</dbReference>
<organism evidence="2 3">
    <name type="scientific">Morus notabilis</name>
    <dbReference type="NCBI Taxonomy" id="981085"/>
    <lineage>
        <taxon>Eukaryota</taxon>
        <taxon>Viridiplantae</taxon>
        <taxon>Streptophyta</taxon>
        <taxon>Embryophyta</taxon>
        <taxon>Tracheophyta</taxon>
        <taxon>Spermatophyta</taxon>
        <taxon>Magnoliopsida</taxon>
        <taxon>eudicotyledons</taxon>
        <taxon>Gunneridae</taxon>
        <taxon>Pentapetalae</taxon>
        <taxon>rosids</taxon>
        <taxon>fabids</taxon>
        <taxon>Rosales</taxon>
        <taxon>Moraceae</taxon>
        <taxon>Moreae</taxon>
        <taxon>Morus</taxon>
    </lineage>
</organism>
<dbReference type="AlphaFoldDB" id="W9SDH1"/>
<gene>
    <name evidence="2" type="ORF">L484_025554</name>
</gene>
<evidence type="ECO:0000313" key="2">
    <source>
        <dbReference type="EMBL" id="EXC01176.1"/>
    </source>
</evidence>
<name>W9SDH1_9ROSA</name>
<evidence type="ECO:0000313" key="3">
    <source>
        <dbReference type="Proteomes" id="UP000030645"/>
    </source>
</evidence>